<dbReference type="SMART" id="SM00387">
    <property type="entry name" value="HATPase_c"/>
    <property type="match status" value="1"/>
</dbReference>
<keyword evidence="4 8" id="KW-0547">Nucleotide-binding</keyword>
<evidence type="ECO:0000259" key="10">
    <source>
        <dbReference type="SMART" id="SM00387"/>
    </source>
</evidence>
<evidence type="ECO:0000256" key="1">
    <source>
        <dbReference type="ARBA" id="ARBA00004496"/>
    </source>
</evidence>
<feature type="binding site" evidence="9">
    <location>
        <position position="340"/>
    </location>
    <ligand>
        <name>ATP</name>
        <dbReference type="ChEBI" id="CHEBI:30616"/>
    </ligand>
</feature>
<dbReference type="InterPro" id="IPR020568">
    <property type="entry name" value="Ribosomal_Su5_D2-typ_SF"/>
</dbReference>
<dbReference type="PIRSF" id="PIRSF002583">
    <property type="entry name" value="Hsp90"/>
    <property type="match status" value="1"/>
</dbReference>
<evidence type="ECO:0000256" key="2">
    <source>
        <dbReference type="ARBA" id="ARBA00008239"/>
    </source>
</evidence>
<keyword evidence="3 8" id="KW-0963">Cytoplasm</keyword>
<dbReference type="InterPro" id="IPR001404">
    <property type="entry name" value="Hsp90_fam"/>
</dbReference>
<dbReference type="InterPro" id="IPR019805">
    <property type="entry name" value="Heat_shock_protein_90_CS"/>
</dbReference>
<comment type="subcellular location">
    <subcellularLocation>
        <location evidence="1 8">Cytoplasm</location>
    </subcellularLocation>
</comment>
<dbReference type="GO" id="GO:0051082">
    <property type="term" value="F:unfolded protein binding"/>
    <property type="evidence" value="ECO:0007669"/>
    <property type="project" value="UniProtKB-UniRule"/>
</dbReference>
<dbReference type="Gene3D" id="3.30.565.10">
    <property type="entry name" value="Histidine kinase-like ATPase, C-terminal domain"/>
    <property type="match status" value="1"/>
</dbReference>
<feature type="binding site" evidence="9">
    <location>
        <position position="167"/>
    </location>
    <ligand>
        <name>ATP</name>
        <dbReference type="ChEBI" id="CHEBI:30616"/>
    </ligand>
</feature>
<organism evidence="11 12">
    <name type="scientific">Ruminococcus albus 8</name>
    <dbReference type="NCBI Taxonomy" id="246199"/>
    <lineage>
        <taxon>Bacteria</taxon>
        <taxon>Bacillati</taxon>
        <taxon>Bacillota</taxon>
        <taxon>Clostridia</taxon>
        <taxon>Eubacteriales</taxon>
        <taxon>Oscillospiraceae</taxon>
        <taxon>Ruminococcus</taxon>
    </lineage>
</organism>
<name>E9S9C3_RUMAL</name>
<feature type="binding site" evidence="9">
    <location>
        <begin position="97"/>
        <end position="98"/>
    </location>
    <ligand>
        <name>ATP</name>
        <dbReference type="ChEBI" id="CHEBI:30616"/>
    </ligand>
</feature>
<evidence type="ECO:0000256" key="4">
    <source>
        <dbReference type="ARBA" id="ARBA00022741"/>
    </source>
</evidence>
<evidence type="ECO:0000313" key="12">
    <source>
        <dbReference type="Proteomes" id="UP000004259"/>
    </source>
</evidence>
<feature type="binding site" evidence="9">
    <location>
        <position position="31"/>
    </location>
    <ligand>
        <name>ATP</name>
        <dbReference type="ChEBI" id="CHEBI:30616"/>
    </ligand>
</feature>
<dbReference type="eggNOG" id="COG0326">
    <property type="taxonomic scope" value="Bacteria"/>
</dbReference>
<evidence type="ECO:0000256" key="9">
    <source>
        <dbReference type="PIRSR" id="PIRSR002583-1"/>
    </source>
</evidence>
<comment type="subunit">
    <text evidence="8">Homodimer.</text>
</comment>
<dbReference type="RefSeq" id="WP_002847612.1">
    <property type="nucleotide sequence ID" value="NZ_ADKM02000040.1"/>
</dbReference>
<dbReference type="GO" id="GO:0005524">
    <property type="term" value="F:ATP binding"/>
    <property type="evidence" value="ECO:0007669"/>
    <property type="project" value="UniProtKB-UniRule"/>
</dbReference>
<keyword evidence="7 8" id="KW-0143">Chaperone</keyword>
<dbReference type="GO" id="GO:0005737">
    <property type="term" value="C:cytoplasm"/>
    <property type="evidence" value="ECO:0007669"/>
    <property type="project" value="UniProtKB-SubCell"/>
</dbReference>
<dbReference type="Gene3D" id="3.30.230.80">
    <property type="match status" value="1"/>
</dbReference>
<feature type="binding site" evidence="9">
    <location>
        <position position="90"/>
    </location>
    <ligand>
        <name>ATP</name>
        <dbReference type="ChEBI" id="CHEBI:30616"/>
    </ligand>
</feature>
<dbReference type="HAMAP" id="MF_00505">
    <property type="entry name" value="HSP90"/>
    <property type="match status" value="1"/>
</dbReference>
<feature type="domain" description="Histidine kinase/HSP90-like ATPase" evidence="10">
    <location>
        <begin position="24"/>
        <end position="177"/>
    </location>
</feature>
<dbReference type="Proteomes" id="UP000004259">
    <property type="component" value="Unassembled WGS sequence"/>
</dbReference>
<keyword evidence="6 8" id="KW-0346">Stress response</keyword>
<accession>E9S9C3</accession>
<dbReference type="SUPFAM" id="SSF55874">
    <property type="entry name" value="ATPase domain of HSP90 chaperone/DNA topoisomerase II/histidine kinase"/>
    <property type="match status" value="1"/>
</dbReference>
<dbReference type="Gene3D" id="1.20.120.790">
    <property type="entry name" value="Heat shock protein 90, C-terminal domain"/>
    <property type="match status" value="1"/>
</dbReference>
<feature type="region of interest" description="C" evidence="8">
    <location>
        <begin position="554"/>
        <end position="630"/>
    </location>
</feature>
<feature type="region of interest" description="A; substrate-binding" evidence="8">
    <location>
        <begin position="1"/>
        <end position="340"/>
    </location>
</feature>
<evidence type="ECO:0000256" key="8">
    <source>
        <dbReference type="HAMAP-Rule" id="MF_00505"/>
    </source>
</evidence>
<dbReference type="SUPFAM" id="SSF110942">
    <property type="entry name" value="HSP90 C-terminal domain"/>
    <property type="match status" value="1"/>
</dbReference>
<evidence type="ECO:0000256" key="6">
    <source>
        <dbReference type="ARBA" id="ARBA00023016"/>
    </source>
</evidence>
<dbReference type="InterPro" id="IPR036890">
    <property type="entry name" value="HATPase_C_sf"/>
</dbReference>
<evidence type="ECO:0000256" key="7">
    <source>
        <dbReference type="ARBA" id="ARBA00023186"/>
    </source>
</evidence>
<dbReference type="PROSITE" id="PS00298">
    <property type="entry name" value="HSP90"/>
    <property type="match status" value="1"/>
</dbReference>
<keyword evidence="5 8" id="KW-0067">ATP-binding</keyword>
<dbReference type="EMBL" id="ADKM02000040">
    <property type="protein sequence ID" value="EGC04114.1"/>
    <property type="molecule type" value="Genomic_DNA"/>
</dbReference>
<sequence length="630" mass="72559">METKQFKAESKRLLDMMINSIYTNKEIFLREIISNASDAIDKLYFKSLTDTSIGLNKDDFAINIAADKEKRTLTVSDNGIGMTEDELENNLGTIAQSGSLAFKNDNELGEDVDIIGQFGVGFYSTFMVAKEVQVLTKAYGSDKAYLWKSNGVDGYTIEPAEKDTVGTTITMILKDDTEDDKYSEYCEEWRITQLVKKYSDYIRFPIKMEVEHTNYAEEGKEPTSTVEVETLNSMTPIWKKNKNELTEEEYNKFYTEKFLDYQEPVTHIHSHNEGIATYDALLYIPSKAPFDYYSKDYEKGLQLYSSGVLIMDKCADLLPDWFSFVKGVIDSEDLSLNISREMLQQDRQVKIIAKNVEKSIKNELTKLLKNDREKYEKFFEVFGLQFKFGIYQSYGSAIETLKDLLMFKSTFEDGKNVTLKEYVSRMKEDQKYIYYACGETKERIDKLPQIEKIKDKGYEVLYMTQDVDEFCVKVMINYDGKTFKSISDADIDLDTEEEKEEAKKLDEENKDMFDFMQKAISDKVKTVRLSKKLKSHPVCLSSDGGMISIEMEKVLNAMPQNDANRVKAEKALEINPNHEIFGKLKALYADDKDTLTEYTKLLYDQALLIEGLSIDDPVEFANLVCKLMTK</sequence>
<dbReference type="AlphaFoldDB" id="E9S9C3"/>
<dbReference type="InterPro" id="IPR020575">
    <property type="entry name" value="Hsp90_N"/>
</dbReference>
<dbReference type="InterPro" id="IPR003594">
    <property type="entry name" value="HATPase_dom"/>
</dbReference>
<dbReference type="FunFam" id="3.30.565.10:FF:000009">
    <property type="entry name" value="Molecular chaperone HtpG"/>
    <property type="match status" value="1"/>
</dbReference>
<evidence type="ECO:0000256" key="5">
    <source>
        <dbReference type="ARBA" id="ARBA00022840"/>
    </source>
</evidence>
<comment type="caution">
    <text evidence="11">The sequence shown here is derived from an EMBL/GenBank/DDBJ whole genome shotgun (WGS) entry which is preliminary data.</text>
</comment>
<proteinExistence type="inferred from homology"/>
<evidence type="ECO:0000256" key="3">
    <source>
        <dbReference type="ARBA" id="ARBA00022490"/>
    </source>
</evidence>
<dbReference type="PANTHER" id="PTHR11528">
    <property type="entry name" value="HEAT SHOCK PROTEIN 90 FAMILY MEMBER"/>
    <property type="match status" value="1"/>
</dbReference>
<protein>
    <recommendedName>
        <fullName evidence="8">Chaperone protein HtpG</fullName>
    </recommendedName>
    <alternativeName>
        <fullName evidence="8">Heat shock protein HtpG</fullName>
    </alternativeName>
    <alternativeName>
        <fullName evidence="8">High temperature protein G</fullName>
    </alternativeName>
</protein>
<dbReference type="GO" id="GO:0140662">
    <property type="term" value="F:ATP-dependent protein folding chaperone"/>
    <property type="evidence" value="ECO:0007669"/>
    <property type="project" value="InterPro"/>
</dbReference>
<keyword evidence="12" id="KW-1185">Reference proteome</keyword>
<dbReference type="STRING" id="246199.CUS_6236"/>
<dbReference type="Pfam" id="PF13589">
    <property type="entry name" value="HATPase_c_3"/>
    <property type="match status" value="1"/>
</dbReference>
<feature type="binding site" evidence="9">
    <location>
        <position position="35"/>
    </location>
    <ligand>
        <name>ATP</name>
        <dbReference type="ChEBI" id="CHEBI:30616"/>
    </ligand>
</feature>
<comment type="function">
    <text evidence="8">Molecular chaperone. Has ATPase activity.</text>
</comment>
<comment type="caution">
    <text evidence="8">Lacks conserved residue(s) required for the propagation of feature annotation.</text>
</comment>
<dbReference type="OrthoDB" id="9802640at2"/>
<feature type="binding site" evidence="9">
    <location>
        <begin position="117"/>
        <end position="122"/>
    </location>
    <ligand>
        <name>ATP</name>
        <dbReference type="ChEBI" id="CHEBI:30616"/>
    </ligand>
</feature>
<dbReference type="PRINTS" id="PR00775">
    <property type="entry name" value="HEATSHOCK90"/>
</dbReference>
<comment type="similarity">
    <text evidence="2 8">Belongs to the heat shock protein 90 family.</text>
</comment>
<gene>
    <name evidence="8 11" type="primary">htpG</name>
    <name evidence="11" type="ORF">CUS_6236</name>
</gene>
<dbReference type="GO" id="GO:0016887">
    <property type="term" value="F:ATP hydrolysis activity"/>
    <property type="evidence" value="ECO:0007669"/>
    <property type="project" value="InterPro"/>
</dbReference>
<dbReference type="CDD" id="cd16927">
    <property type="entry name" value="HATPase_Hsp90-like"/>
    <property type="match status" value="1"/>
</dbReference>
<feature type="binding site" evidence="9">
    <location>
        <position position="82"/>
    </location>
    <ligand>
        <name>ATP</name>
        <dbReference type="ChEBI" id="CHEBI:30616"/>
    </ligand>
</feature>
<reference evidence="11 12" key="1">
    <citation type="submission" date="2011-02" db="EMBL/GenBank/DDBJ databases">
        <authorList>
            <person name="Nelson K.E."/>
            <person name="Sutton G."/>
            <person name="Torralba M."/>
            <person name="Durkin S."/>
            <person name="Harkins D."/>
            <person name="Montgomery R."/>
            <person name="Ziemer C."/>
            <person name="Klaassens E."/>
            <person name="Ocuiv P."/>
            <person name="Morrison M."/>
        </authorList>
    </citation>
    <scope>NUCLEOTIDE SEQUENCE [LARGE SCALE GENOMIC DNA]</scope>
    <source>
        <strain evidence="11 12">8</strain>
    </source>
</reference>
<evidence type="ECO:0000313" key="11">
    <source>
        <dbReference type="EMBL" id="EGC04114.1"/>
    </source>
</evidence>
<dbReference type="Pfam" id="PF00183">
    <property type="entry name" value="HSP90"/>
    <property type="match status" value="1"/>
</dbReference>
<dbReference type="Gene3D" id="3.40.50.11260">
    <property type="match status" value="1"/>
</dbReference>
<dbReference type="NCBIfam" id="NF003555">
    <property type="entry name" value="PRK05218.1"/>
    <property type="match status" value="1"/>
</dbReference>
<feature type="binding site" evidence="9">
    <location>
        <position position="77"/>
    </location>
    <ligand>
        <name>ATP</name>
        <dbReference type="ChEBI" id="CHEBI:30616"/>
    </ligand>
</feature>
<dbReference type="SUPFAM" id="SSF54211">
    <property type="entry name" value="Ribosomal protein S5 domain 2-like"/>
    <property type="match status" value="1"/>
</dbReference>
<dbReference type="InterPro" id="IPR037196">
    <property type="entry name" value="HSP90_C"/>
</dbReference>